<evidence type="ECO:0000256" key="3">
    <source>
        <dbReference type="ARBA" id="ARBA00022801"/>
    </source>
</evidence>
<dbReference type="InterPro" id="IPR015797">
    <property type="entry name" value="NUDIX_hydrolase-like_dom_sf"/>
</dbReference>
<dbReference type="Pfam" id="PF01467">
    <property type="entry name" value="CTP_transf_like"/>
    <property type="match status" value="1"/>
</dbReference>
<reference evidence="5" key="1">
    <citation type="submission" date="2020-05" db="EMBL/GenBank/DDBJ databases">
        <authorList>
            <person name="Chiriac C."/>
            <person name="Salcher M."/>
            <person name="Ghai R."/>
            <person name="Kavagutti S V."/>
        </authorList>
    </citation>
    <scope>NUCLEOTIDE SEQUENCE</scope>
</reference>
<dbReference type="SUPFAM" id="SSF52374">
    <property type="entry name" value="Nucleotidylyl transferase"/>
    <property type="match status" value="1"/>
</dbReference>
<dbReference type="GO" id="GO:0016787">
    <property type="term" value="F:hydrolase activity"/>
    <property type="evidence" value="ECO:0007669"/>
    <property type="project" value="UniProtKB-KW"/>
</dbReference>
<evidence type="ECO:0000256" key="2">
    <source>
        <dbReference type="ARBA" id="ARBA00022695"/>
    </source>
</evidence>
<name>A0A6J5RXA6_9CAUD</name>
<organism evidence="5">
    <name type="scientific">uncultured Caudovirales phage</name>
    <dbReference type="NCBI Taxonomy" id="2100421"/>
    <lineage>
        <taxon>Viruses</taxon>
        <taxon>Duplodnaviria</taxon>
        <taxon>Heunggongvirae</taxon>
        <taxon>Uroviricota</taxon>
        <taxon>Caudoviricetes</taxon>
        <taxon>Peduoviridae</taxon>
        <taxon>Maltschvirus</taxon>
        <taxon>Maltschvirus maltsch</taxon>
    </lineage>
</organism>
<dbReference type="InterPro" id="IPR004821">
    <property type="entry name" value="Cyt_trans-like"/>
</dbReference>
<dbReference type="PROSITE" id="PS51462">
    <property type="entry name" value="NUDIX"/>
    <property type="match status" value="1"/>
</dbReference>
<dbReference type="PROSITE" id="PS00893">
    <property type="entry name" value="NUDIX_BOX"/>
    <property type="match status" value="1"/>
</dbReference>
<dbReference type="Pfam" id="PF00293">
    <property type="entry name" value="NUDIX"/>
    <property type="match status" value="1"/>
</dbReference>
<accession>A0A6J5RXA6</accession>
<gene>
    <name evidence="5" type="ORF">UFOVP1290_405</name>
</gene>
<dbReference type="NCBIfam" id="TIGR00125">
    <property type="entry name" value="cyt_tran_rel"/>
    <property type="match status" value="1"/>
</dbReference>
<proteinExistence type="predicted"/>
<feature type="domain" description="Nudix hydrolase" evidence="4">
    <location>
        <begin position="192"/>
        <end position="328"/>
    </location>
</feature>
<dbReference type="Gene3D" id="3.40.50.620">
    <property type="entry name" value="HUPs"/>
    <property type="match status" value="1"/>
</dbReference>
<sequence length="332" mass="38433">MKSFDYCVFISRFQPFNNGHYELVKEALKRAETLLIVIGSYKKASDIENPWSAEQREQMIRSSLSVDELNRIKFLYVRDSFYVNNKWLSEVQQLVYQATDGCDDNKICLIGKENLFPQWKLFINKEMNSHYKSSNIRGLYFTHDLSYKIYVPTSVVTYLEDFKNTETFKVLKNTYDYVRDYKTSWSGAPFPVTFNTVDCIVIKSGHVLTVRRKGNPGKGQIALPGGFLNTTETILAGALRELKEETGIKVDKDILESCVIEQRAFDYPKRSVRGRTITHAFLIDLGSGPLPPVKGQDDADKAWWMSLSEFASREEEFFEDHFHIISYFISKF</sequence>
<protein>
    <submittedName>
        <fullName evidence="5">Bifunctional nicotinamide mononucleotide adenylyltransferase/ADP-ribose pyrophosphatase</fullName>
    </submittedName>
</protein>
<dbReference type="EMBL" id="LR797252">
    <property type="protein sequence ID" value="CAB4196885.1"/>
    <property type="molecule type" value="Genomic_DNA"/>
</dbReference>
<dbReference type="InterPro" id="IPR014729">
    <property type="entry name" value="Rossmann-like_a/b/a_fold"/>
</dbReference>
<dbReference type="CDD" id="cd18873">
    <property type="entry name" value="NUDIX_NadM_like"/>
    <property type="match status" value="1"/>
</dbReference>
<dbReference type="PANTHER" id="PTHR21342">
    <property type="entry name" value="PHOSPHOPANTETHEINE ADENYLYLTRANSFERASE"/>
    <property type="match status" value="1"/>
</dbReference>
<keyword evidence="2 5" id="KW-0548">Nucleotidyltransferase</keyword>
<dbReference type="SUPFAM" id="SSF55811">
    <property type="entry name" value="Nudix"/>
    <property type="match status" value="1"/>
</dbReference>
<dbReference type="InterPro" id="IPR020084">
    <property type="entry name" value="NUDIX_hydrolase_CS"/>
</dbReference>
<evidence type="ECO:0000256" key="1">
    <source>
        <dbReference type="ARBA" id="ARBA00022679"/>
    </source>
</evidence>
<dbReference type="GO" id="GO:0016779">
    <property type="term" value="F:nucleotidyltransferase activity"/>
    <property type="evidence" value="ECO:0007669"/>
    <property type="project" value="UniProtKB-KW"/>
</dbReference>
<evidence type="ECO:0000259" key="4">
    <source>
        <dbReference type="PROSITE" id="PS51462"/>
    </source>
</evidence>
<keyword evidence="1 5" id="KW-0808">Transferase</keyword>
<dbReference type="InterPro" id="IPR000086">
    <property type="entry name" value="NUDIX_hydrolase_dom"/>
</dbReference>
<dbReference type="Gene3D" id="3.90.79.10">
    <property type="entry name" value="Nucleoside Triphosphate Pyrophosphohydrolase"/>
    <property type="match status" value="1"/>
</dbReference>
<evidence type="ECO:0000313" key="5">
    <source>
        <dbReference type="EMBL" id="CAB4196885.1"/>
    </source>
</evidence>
<dbReference type="PANTHER" id="PTHR21342:SF0">
    <property type="entry name" value="BIFUNCTIONAL NMN ADENYLYLTRANSFERASE_NUDIX HYDROLASE"/>
    <property type="match status" value="1"/>
</dbReference>
<keyword evidence="3" id="KW-0378">Hydrolase</keyword>